<dbReference type="AlphaFoldDB" id="A0A4P5PCH5"/>
<dbReference type="NCBIfam" id="TIGR00848">
    <property type="entry name" value="fruA"/>
    <property type="match status" value="1"/>
</dbReference>
<evidence type="ECO:0000313" key="8">
    <source>
        <dbReference type="Proteomes" id="UP000290567"/>
    </source>
</evidence>
<evidence type="ECO:0000256" key="2">
    <source>
        <dbReference type="ARBA" id="ARBA00022553"/>
    </source>
</evidence>
<dbReference type="GO" id="GO:0009401">
    <property type="term" value="P:phosphoenolpyruvate-dependent sugar phosphotransferase system"/>
    <property type="evidence" value="ECO:0007669"/>
    <property type="project" value="UniProtKB-KW"/>
</dbReference>
<keyword evidence="4" id="KW-0808">Transferase</keyword>
<feature type="domain" description="PTS EIIA type-2" evidence="6">
    <location>
        <begin position="2"/>
        <end position="147"/>
    </location>
</feature>
<dbReference type="InterPro" id="IPR051541">
    <property type="entry name" value="PTS_SugarTrans_NitroReg"/>
</dbReference>
<gene>
    <name evidence="7" type="primary">pts31A</name>
    <name evidence="7" type="ORF">NRIC_38260</name>
</gene>
<reference evidence="8" key="1">
    <citation type="submission" date="2019-02" db="EMBL/GenBank/DDBJ databases">
        <title>Draft genome sequence of Enterococcus sp. Gos25-1.</title>
        <authorList>
            <person name="Tanaka N."/>
            <person name="Shiwa Y."/>
            <person name="Fujita N."/>
        </authorList>
    </citation>
    <scope>NUCLEOTIDE SEQUENCE [LARGE SCALE GENOMIC DNA]</scope>
    <source>
        <strain evidence="8">Gos25-1</strain>
    </source>
</reference>
<comment type="caution">
    <text evidence="7">The sequence shown here is derived from an EMBL/GenBank/DDBJ whole genome shotgun (WGS) entry which is preliminary data.</text>
</comment>
<dbReference type="PROSITE" id="PS51094">
    <property type="entry name" value="PTS_EIIA_TYPE_2"/>
    <property type="match status" value="1"/>
</dbReference>
<evidence type="ECO:0000313" key="7">
    <source>
        <dbReference type="EMBL" id="GCF95935.1"/>
    </source>
</evidence>
<dbReference type="InterPro" id="IPR016152">
    <property type="entry name" value="PTrfase/Anion_transptr"/>
</dbReference>
<keyword evidence="3" id="KW-0762">Sugar transport</keyword>
<organism evidence="7 8">
    <name type="scientific">Enterococcus florum</name>
    <dbReference type="NCBI Taxonomy" id="2480627"/>
    <lineage>
        <taxon>Bacteria</taxon>
        <taxon>Bacillati</taxon>
        <taxon>Bacillota</taxon>
        <taxon>Bacilli</taxon>
        <taxon>Lactobacillales</taxon>
        <taxon>Enterococcaceae</taxon>
        <taxon>Enterococcus</taxon>
    </lineage>
</organism>
<evidence type="ECO:0000256" key="1">
    <source>
        <dbReference type="ARBA" id="ARBA00022448"/>
    </source>
</evidence>
<keyword evidence="5" id="KW-0598">Phosphotransferase system</keyword>
<dbReference type="EMBL" id="BJCC01000060">
    <property type="protein sequence ID" value="GCF95935.1"/>
    <property type="molecule type" value="Genomic_DNA"/>
</dbReference>
<dbReference type="RefSeq" id="WP_146624301.1">
    <property type="nucleotide sequence ID" value="NZ_BJCC01000060.1"/>
</dbReference>
<protein>
    <submittedName>
        <fullName evidence="7">PTS fructose transporter subunit IIA</fullName>
    </submittedName>
</protein>
<dbReference type="InterPro" id="IPR004715">
    <property type="entry name" value="PTS_IIA_fruc"/>
</dbReference>
<evidence type="ECO:0000259" key="6">
    <source>
        <dbReference type="PROSITE" id="PS51094"/>
    </source>
</evidence>
<proteinExistence type="predicted"/>
<dbReference type="NCBIfam" id="NF007389">
    <property type="entry name" value="PRK09913.1"/>
    <property type="match status" value="1"/>
</dbReference>
<dbReference type="PANTHER" id="PTHR47738:SF2">
    <property type="entry name" value="PTS SYSTEM FRUCTOSE-LIKE EIIA COMPONENT"/>
    <property type="match status" value="1"/>
</dbReference>
<dbReference type="Pfam" id="PF00359">
    <property type="entry name" value="PTS_EIIA_2"/>
    <property type="match status" value="1"/>
</dbReference>
<dbReference type="GO" id="GO:0016020">
    <property type="term" value="C:membrane"/>
    <property type="evidence" value="ECO:0007669"/>
    <property type="project" value="InterPro"/>
</dbReference>
<dbReference type="PANTHER" id="PTHR47738">
    <property type="entry name" value="PTS SYSTEM FRUCTOSE-LIKE EIIA COMPONENT-RELATED"/>
    <property type="match status" value="1"/>
</dbReference>
<sequence>MEKLTQQDTNFHLEANTQKEALRQLAQLAFERGKVADAEIFYQELCKREEEGTTGFGNGVAIPHARHQIVKDAGVLVARCDNLLEWRAMDDEPVNVFICLIAPDDQNDFHLKTLAKISRRLIHEEFIDILKNGSEEEVLAEINQVIE</sequence>
<keyword evidence="2" id="KW-0597">Phosphoprotein</keyword>
<evidence type="ECO:0000256" key="5">
    <source>
        <dbReference type="ARBA" id="ARBA00022683"/>
    </source>
</evidence>
<dbReference type="Gene3D" id="3.40.930.10">
    <property type="entry name" value="Mannitol-specific EII, Chain A"/>
    <property type="match status" value="1"/>
</dbReference>
<dbReference type="Proteomes" id="UP000290567">
    <property type="component" value="Unassembled WGS sequence"/>
</dbReference>
<accession>A0A4P5PCH5</accession>
<dbReference type="PROSITE" id="PS00372">
    <property type="entry name" value="PTS_EIIA_TYPE_2_HIS"/>
    <property type="match status" value="1"/>
</dbReference>
<dbReference type="InterPro" id="IPR002178">
    <property type="entry name" value="PTS_EIIA_type-2_dom"/>
</dbReference>
<name>A0A4P5PCH5_9ENTE</name>
<keyword evidence="8" id="KW-1185">Reference proteome</keyword>
<keyword evidence="1" id="KW-0813">Transport</keyword>
<dbReference type="OrthoDB" id="95460at2"/>
<dbReference type="GO" id="GO:0008982">
    <property type="term" value="F:protein-N(PI)-phosphohistidine-sugar phosphotransferase activity"/>
    <property type="evidence" value="ECO:0007669"/>
    <property type="project" value="InterPro"/>
</dbReference>
<evidence type="ECO:0000256" key="4">
    <source>
        <dbReference type="ARBA" id="ARBA00022679"/>
    </source>
</evidence>
<evidence type="ECO:0000256" key="3">
    <source>
        <dbReference type="ARBA" id="ARBA00022597"/>
    </source>
</evidence>
<dbReference type="SUPFAM" id="SSF55804">
    <property type="entry name" value="Phoshotransferase/anion transport protein"/>
    <property type="match status" value="1"/>
</dbReference>
<dbReference type="CDD" id="cd00211">
    <property type="entry name" value="PTS_IIA_fru"/>
    <property type="match status" value="1"/>
</dbReference>